<dbReference type="SMART" id="SM00184">
    <property type="entry name" value="RING"/>
    <property type="match status" value="2"/>
</dbReference>
<evidence type="ECO:0000313" key="6">
    <source>
        <dbReference type="EMBL" id="VDO02403.1"/>
    </source>
</evidence>
<dbReference type="InterPro" id="IPR017907">
    <property type="entry name" value="Znf_RING_CS"/>
</dbReference>
<evidence type="ECO:0000313" key="8">
    <source>
        <dbReference type="WBParaSite" id="HNAJ_0000654601-mRNA-1"/>
    </source>
</evidence>
<protein>
    <submittedName>
        <fullName evidence="8">RING-type domain-containing protein</fullName>
    </submittedName>
</protein>
<accession>A0A0R3THK5</accession>
<evidence type="ECO:0000313" key="7">
    <source>
        <dbReference type="Proteomes" id="UP000278807"/>
    </source>
</evidence>
<reference evidence="8" key="1">
    <citation type="submission" date="2017-02" db="UniProtKB">
        <authorList>
            <consortium name="WormBaseParasite"/>
        </authorList>
    </citation>
    <scope>IDENTIFICATION</scope>
</reference>
<dbReference type="PANTHER" id="PTHR47048">
    <property type="entry name" value="PROTEIN SCAF11"/>
    <property type="match status" value="1"/>
</dbReference>
<keyword evidence="7" id="KW-1185">Reference proteome</keyword>
<dbReference type="GO" id="GO:0000245">
    <property type="term" value="P:spliceosomal complex assembly"/>
    <property type="evidence" value="ECO:0007669"/>
    <property type="project" value="TreeGrafter"/>
</dbReference>
<sequence length="319" mass="35873">MKPGTTFDIIPMVMPATNQCSICLEEMKAPIGMLGGCKHIFCYDCIKKWSEAKRTCPIDRTPFDSINILHEIGGAIVEEEKLELRSSNQSNSSYGDGDDVDDYDINDLISRFFGTLLDYSSDEEDTDYDNDHYDDHNDDDDNYVVFRLLGFSSDDEDTDDDDDDDNGVDYSVSLAASPNSLLHSASPSRISQCIYLCSQCQGCVLEEDMVMPATNQCSICLEEMKASIGMLGGCDHIFCYDCIKKWSEANRTCPLDRTPFDSINILHEIGGAIVEEEKIKPLELDQIYSSTNVGRQIEVNRGVPNFICPLCRNRERRMN</sequence>
<evidence type="ECO:0000256" key="3">
    <source>
        <dbReference type="ARBA" id="ARBA00022833"/>
    </source>
</evidence>
<feature type="domain" description="RING-type" evidence="5">
    <location>
        <begin position="217"/>
        <end position="257"/>
    </location>
</feature>
<dbReference type="SUPFAM" id="SSF57850">
    <property type="entry name" value="RING/U-box"/>
    <property type="match status" value="2"/>
</dbReference>
<dbReference type="PROSITE" id="PS00518">
    <property type="entry name" value="ZF_RING_1"/>
    <property type="match status" value="2"/>
</dbReference>
<evidence type="ECO:0000259" key="5">
    <source>
        <dbReference type="PROSITE" id="PS50089"/>
    </source>
</evidence>
<dbReference type="Proteomes" id="UP000278807">
    <property type="component" value="Unassembled WGS sequence"/>
</dbReference>
<dbReference type="InterPro" id="IPR013083">
    <property type="entry name" value="Znf_RING/FYVE/PHD"/>
</dbReference>
<dbReference type="OrthoDB" id="1935339at2759"/>
<dbReference type="WBParaSite" id="HNAJ_0000654601-mRNA-1">
    <property type="protein sequence ID" value="HNAJ_0000654601-mRNA-1"/>
    <property type="gene ID" value="HNAJ_0000654601"/>
</dbReference>
<dbReference type="Pfam" id="PF13639">
    <property type="entry name" value="zf-RING_2"/>
    <property type="match status" value="2"/>
</dbReference>
<keyword evidence="1" id="KW-0479">Metal-binding</keyword>
<dbReference type="PANTHER" id="PTHR47048:SF1">
    <property type="entry name" value="PROTEIN SCAF11"/>
    <property type="match status" value="1"/>
</dbReference>
<dbReference type="EMBL" id="UZAE01007363">
    <property type="protein sequence ID" value="VDO02403.1"/>
    <property type="molecule type" value="Genomic_DNA"/>
</dbReference>
<evidence type="ECO:0000256" key="4">
    <source>
        <dbReference type="PROSITE-ProRule" id="PRU00175"/>
    </source>
</evidence>
<dbReference type="InterPro" id="IPR001841">
    <property type="entry name" value="Znf_RING"/>
</dbReference>
<proteinExistence type="predicted"/>
<dbReference type="GO" id="GO:0003723">
    <property type="term" value="F:RNA binding"/>
    <property type="evidence" value="ECO:0007669"/>
    <property type="project" value="TreeGrafter"/>
</dbReference>
<keyword evidence="3" id="KW-0862">Zinc</keyword>
<evidence type="ECO:0000256" key="1">
    <source>
        <dbReference type="ARBA" id="ARBA00022723"/>
    </source>
</evidence>
<gene>
    <name evidence="6" type="ORF">HNAJ_LOCUS6543</name>
</gene>
<dbReference type="PROSITE" id="PS50089">
    <property type="entry name" value="ZF_RING_2"/>
    <property type="match status" value="2"/>
</dbReference>
<evidence type="ECO:0000256" key="2">
    <source>
        <dbReference type="ARBA" id="ARBA00022771"/>
    </source>
</evidence>
<keyword evidence="2 4" id="KW-0863">Zinc-finger</keyword>
<reference evidence="6 7" key="2">
    <citation type="submission" date="2018-11" db="EMBL/GenBank/DDBJ databases">
        <authorList>
            <consortium name="Pathogen Informatics"/>
        </authorList>
    </citation>
    <scope>NUCLEOTIDE SEQUENCE [LARGE SCALE GENOMIC DNA]</scope>
</reference>
<feature type="domain" description="RING-type" evidence="5">
    <location>
        <begin position="20"/>
        <end position="60"/>
    </location>
</feature>
<dbReference type="GO" id="GO:0008270">
    <property type="term" value="F:zinc ion binding"/>
    <property type="evidence" value="ECO:0007669"/>
    <property type="project" value="UniProtKB-KW"/>
</dbReference>
<name>A0A0R3THK5_RODNA</name>
<dbReference type="Gene3D" id="3.30.40.10">
    <property type="entry name" value="Zinc/RING finger domain, C3HC4 (zinc finger)"/>
    <property type="match status" value="2"/>
</dbReference>
<organism evidence="8">
    <name type="scientific">Rodentolepis nana</name>
    <name type="common">Dwarf tapeworm</name>
    <name type="synonym">Hymenolepis nana</name>
    <dbReference type="NCBI Taxonomy" id="102285"/>
    <lineage>
        <taxon>Eukaryota</taxon>
        <taxon>Metazoa</taxon>
        <taxon>Spiralia</taxon>
        <taxon>Lophotrochozoa</taxon>
        <taxon>Platyhelminthes</taxon>
        <taxon>Cestoda</taxon>
        <taxon>Eucestoda</taxon>
        <taxon>Cyclophyllidea</taxon>
        <taxon>Hymenolepididae</taxon>
        <taxon>Rodentolepis</taxon>
    </lineage>
</organism>
<dbReference type="AlphaFoldDB" id="A0A0R3THK5"/>